<keyword evidence="4 10" id="KW-0812">Transmembrane</keyword>
<feature type="transmembrane region" description="Helical" evidence="10">
    <location>
        <begin position="20"/>
        <end position="40"/>
    </location>
</feature>
<feature type="transmembrane region" description="Helical" evidence="10">
    <location>
        <begin position="119"/>
        <end position="139"/>
    </location>
</feature>
<dbReference type="Gene3D" id="3.40.50.12370">
    <property type="match status" value="1"/>
</dbReference>
<dbReference type="InterPro" id="IPR038770">
    <property type="entry name" value="Na+/solute_symporter_sf"/>
</dbReference>
<protein>
    <recommendedName>
        <fullName evidence="16">Cation/H+ exchanger domain-containing protein</fullName>
    </recommendedName>
</protein>
<keyword evidence="8 10" id="KW-0472">Membrane</keyword>
<dbReference type="GO" id="GO:0006813">
    <property type="term" value="P:potassium ion transport"/>
    <property type="evidence" value="ECO:0007669"/>
    <property type="project" value="UniProtKB-KW"/>
</dbReference>
<dbReference type="InterPro" id="IPR057291">
    <property type="entry name" value="CHX17_2nd"/>
</dbReference>
<reference evidence="14 15" key="1">
    <citation type="submission" date="2024-01" db="EMBL/GenBank/DDBJ databases">
        <authorList>
            <person name="Waweru B."/>
        </authorList>
    </citation>
    <scope>NUCLEOTIDE SEQUENCE [LARGE SCALE GENOMIC DNA]</scope>
</reference>
<dbReference type="Gene3D" id="1.20.1530.20">
    <property type="match status" value="1"/>
</dbReference>
<feature type="transmembrane region" description="Helical" evidence="10">
    <location>
        <begin position="89"/>
        <end position="107"/>
    </location>
</feature>
<evidence type="ECO:0000259" key="13">
    <source>
        <dbReference type="Pfam" id="PF23259"/>
    </source>
</evidence>
<comment type="subcellular location">
    <subcellularLocation>
        <location evidence="1">Membrane</location>
        <topology evidence="1">Multi-pass membrane protein</topology>
    </subcellularLocation>
</comment>
<evidence type="ECO:0000256" key="4">
    <source>
        <dbReference type="ARBA" id="ARBA00022692"/>
    </source>
</evidence>
<dbReference type="InterPro" id="IPR057290">
    <property type="entry name" value="CHX17_C"/>
</dbReference>
<dbReference type="InterPro" id="IPR050794">
    <property type="entry name" value="CPA2_transporter"/>
</dbReference>
<accession>A0AAV1RAZ1</accession>
<dbReference type="InterPro" id="IPR006153">
    <property type="entry name" value="Cation/H_exchanger_TM"/>
</dbReference>
<dbReference type="Proteomes" id="UP001314170">
    <property type="component" value="Unassembled WGS sequence"/>
</dbReference>
<keyword evidence="5" id="KW-0630">Potassium</keyword>
<dbReference type="GO" id="GO:0012505">
    <property type="term" value="C:endomembrane system"/>
    <property type="evidence" value="ECO:0007669"/>
    <property type="project" value="TreeGrafter"/>
</dbReference>
<keyword evidence="7" id="KW-0406">Ion transport</keyword>
<dbReference type="EMBL" id="CAWUPB010000913">
    <property type="protein sequence ID" value="CAK7330403.1"/>
    <property type="molecule type" value="Genomic_DNA"/>
</dbReference>
<dbReference type="PANTHER" id="PTHR32468">
    <property type="entry name" value="CATION/H + ANTIPORTER"/>
    <property type="match status" value="1"/>
</dbReference>
<keyword evidence="2" id="KW-0813">Transport</keyword>
<dbReference type="GO" id="GO:1902600">
    <property type="term" value="P:proton transmembrane transport"/>
    <property type="evidence" value="ECO:0007669"/>
    <property type="project" value="InterPro"/>
</dbReference>
<comment type="caution">
    <text evidence="14">The sequence shown here is derived from an EMBL/GenBank/DDBJ whole genome shotgun (WGS) entry which is preliminary data.</text>
</comment>
<evidence type="ECO:0000256" key="3">
    <source>
        <dbReference type="ARBA" id="ARBA00022538"/>
    </source>
</evidence>
<keyword evidence="6 10" id="KW-1133">Transmembrane helix</keyword>
<evidence type="ECO:0000256" key="7">
    <source>
        <dbReference type="ARBA" id="ARBA00023065"/>
    </source>
</evidence>
<dbReference type="Pfam" id="PF23259">
    <property type="entry name" value="CHX17_C"/>
    <property type="match status" value="1"/>
</dbReference>
<sequence length="765" mass="84911">MSCNSADKSSGVFYSDEVLNFNSGVILIDAVLVTLMSRIIRFLLRPFKQPKVVSEIIGGIIIGPSVLSINKKFSGTFFPENAKYVIKNIGLLGFMYFLFVVGVKMDLSMVRISRRKHRIVTVVGMIVPLILATIVGNIIRPSMDQELAKSSSIGGVVSAMSVTGFVVIYPILQELNLLSSEVGQIALSVSIITDAVATILLIIVETMRQADLSVRSAAWYIISVAIFMFFSITGIGRVTIWIVEKTPEGQPVEQAYVVLFLLGALVMGFLSDMLGLGIAAGSLWLGLMIPDGPPLGSAIVDKCETFIMDFFMPLSYVYIGMFVDVFEMASVPRSSLMPLFTLAVSGIVFKLLATLLTSLLVKIPSRDALTLALILNLRGQQEFMLIMHWMDKMVIKTPSFTMMVLLTTAVTAMSTPLISFLYDPTKPFMVNARRTIQHTPPREKLKIVACFNNQDSLPSLIDLFEFSCPSQMNPLSIYALHLIELNGRAAPVFIDHQKQKMPSKYGGYNSTYNAIKLYKETRSDVIDFHSFAAVVPKQTMYQDICKLATNKEVGLIILPFHKELMDTVTVTELNNQRTPSVISNVLDHAPCSVGILVHRGHFLNPIFDQSYSSPRHFLVLFLGGADAREALCFADRMVKSPNVSLTVIRFLSYVCGEEYEQEKKLDDGLITLFWARHQRDTLVTYREVVVKNGEETLATVQAFGNNAHFDLRILGRNKGINPVLLEGLSNWSEHHELGVIGDYISSMDFDGTTSVLVVQQQILRG</sequence>
<name>A0AAV1RAZ1_9ROSI</name>
<dbReference type="Pfam" id="PF00999">
    <property type="entry name" value="Na_H_Exchanger"/>
    <property type="match status" value="1"/>
</dbReference>
<evidence type="ECO:0000256" key="5">
    <source>
        <dbReference type="ARBA" id="ARBA00022958"/>
    </source>
</evidence>
<evidence type="ECO:0008006" key="16">
    <source>
        <dbReference type="Google" id="ProtNLM"/>
    </source>
</evidence>
<evidence type="ECO:0000259" key="11">
    <source>
        <dbReference type="Pfam" id="PF00999"/>
    </source>
</evidence>
<feature type="transmembrane region" description="Helical" evidence="10">
    <location>
        <begin position="255"/>
        <end position="285"/>
    </location>
</feature>
<evidence type="ECO:0000256" key="9">
    <source>
        <dbReference type="ARBA" id="ARBA00038341"/>
    </source>
</evidence>
<feature type="transmembrane region" description="Helical" evidence="10">
    <location>
        <begin position="305"/>
        <end position="326"/>
    </location>
</feature>
<dbReference type="Pfam" id="PF23256">
    <property type="entry name" value="CHX17_2nd"/>
    <property type="match status" value="1"/>
</dbReference>
<evidence type="ECO:0000313" key="15">
    <source>
        <dbReference type="Proteomes" id="UP001314170"/>
    </source>
</evidence>
<keyword evidence="15" id="KW-1185">Reference proteome</keyword>
<evidence type="ECO:0000256" key="8">
    <source>
        <dbReference type="ARBA" id="ARBA00023136"/>
    </source>
</evidence>
<feature type="transmembrane region" description="Helical" evidence="10">
    <location>
        <begin position="52"/>
        <end position="69"/>
    </location>
</feature>
<comment type="similarity">
    <text evidence="9">Belongs to the monovalent cation:proton antiporter 2 (CPA2) transporter (TC 2.A.37) family. CHX (TC 2.A.37.4) subfamily.</text>
</comment>
<dbReference type="GO" id="GO:0015297">
    <property type="term" value="F:antiporter activity"/>
    <property type="evidence" value="ECO:0007669"/>
    <property type="project" value="InterPro"/>
</dbReference>
<evidence type="ECO:0000256" key="2">
    <source>
        <dbReference type="ARBA" id="ARBA00022448"/>
    </source>
</evidence>
<feature type="domain" description="Cation/H(+) antiporter central" evidence="12">
    <location>
        <begin position="475"/>
        <end position="600"/>
    </location>
</feature>
<proteinExistence type="inferred from homology"/>
<dbReference type="GO" id="GO:0006885">
    <property type="term" value="P:regulation of pH"/>
    <property type="evidence" value="ECO:0007669"/>
    <property type="project" value="TreeGrafter"/>
</dbReference>
<keyword evidence="3" id="KW-0633">Potassium transport</keyword>
<feature type="transmembrane region" description="Helical" evidence="10">
    <location>
        <begin position="216"/>
        <end position="243"/>
    </location>
</feature>
<feature type="transmembrane region" description="Helical" evidence="10">
    <location>
        <begin position="151"/>
        <end position="172"/>
    </location>
</feature>
<evidence type="ECO:0000256" key="1">
    <source>
        <dbReference type="ARBA" id="ARBA00004141"/>
    </source>
</evidence>
<gene>
    <name evidence="14" type="ORF">DCAF_LOCUS7939</name>
</gene>
<dbReference type="GO" id="GO:0016020">
    <property type="term" value="C:membrane"/>
    <property type="evidence" value="ECO:0007669"/>
    <property type="project" value="UniProtKB-SubCell"/>
</dbReference>
<evidence type="ECO:0000256" key="10">
    <source>
        <dbReference type="SAM" id="Phobius"/>
    </source>
</evidence>
<feature type="transmembrane region" description="Helical" evidence="10">
    <location>
        <begin position="338"/>
        <end position="363"/>
    </location>
</feature>
<feature type="domain" description="Cation/H(+) antiporter C-terminal" evidence="13">
    <location>
        <begin position="619"/>
        <end position="761"/>
    </location>
</feature>
<evidence type="ECO:0000313" key="14">
    <source>
        <dbReference type="EMBL" id="CAK7330403.1"/>
    </source>
</evidence>
<evidence type="ECO:0000256" key="6">
    <source>
        <dbReference type="ARBA" id="ARBA00022989"/>
    </source>
</evidence>
<evidence type="ECO:0000259" key="12">
    <source>
        <dbReference type="Pfam" id="PF23256"/>
    </source>
</evidence>
<dbReference type="AlphaFoldDB" id="A0AAV1RAZ1"/>
<dbReference type="PANTHER" id="PTHR32468:SF109">
    <property type="entry name" value="CATION_H(+) ANTIPORTER 24-RELATED"/>
    <property type="match status" value="1"/>
</dbReference>
<feature type="transmembrane region" description="Helical" evidence="10">
    <location>
        <begin position="402"/>
        <end position="422"/>
    </location>
</feature>
<feature type="domain" description="Cation/H+ exchanger transmembrane" evidence="11">
    <location>
        <begin position="33"/>
        <end position="412"/>
    </location>
</feature>
<feature type="transmembrane region" description="Helical" evidence="10">
    <location>
        <begin position="184"/>
        <end position="204"/>
    </location>
</feature>
<organism evidence="14 15">
    <name type="scientific">Dovyalis caffra</name>
    <dbReference type="NCBI Taxonomy" id="77055"/>
    <lineage>
        <taxon>Eukaryota</taxon>
        <taxon>Viridiplantae</taxon>
        <taxon>Streptophyta</taxon>
        <taxon>Embryophyta</taxon>
        <taxon>Tracheophyta</taxon>
        <taxon>Spermatophyta</taxon>
        <taxon>Magnoliopsida</taxon>
        <taxon>eudicotyledons</taxon>
        <taxon>Gunneridae</taxon>
        <taxon>Pentapetalae</taxon>
        <taxon>rosids</taxon>
        <taxon>fabids</taxon>
        <taxon>Malpighiales</taxon>
        <taxon>Salicaceae</taxon>
        <taxon>Flacourtieae</taxon>
        <taxon>Dovyalis</taxon>
    </lineage>
</organism>